<organism evidence="4 5">
    <name type="scientific">Phenylobacterium deserti</name>
    <dbReference type="NCBI Taxonomy" id="1914756"/>
    <lineage>
        <taxon>Bacteria</taxon>
        <taxon>Pseudomonadati</taxon>
        <taxon>Pseudomonadota</taxon>
        <taxon>Alphaproteobacteria</taxon>
        <taxon>Caulobacterales</taxon>
        <taxon>Caulobacteraceae</taxon>
        <taxon>Phenylobacterium</taxon>
    </lineage>
</organism>
<dbReference type="SUPFAM" id="SSF52172">
    <property type="entry name" value="CheY-like"/>
    <property type="match status" value="1"/>
</dbReference>
<dbReference type="OrthoDB" id="9802155at2"/>
<dbReference type="InterPro" id="IPR050595">
    <property type="entry name" value="Bact_response_regulator"/>
</dbReference>
<dbReference type="GO" id="GO:0000160">
    <property type="term" value="P:phosphorelay signal transduction system"/>
    <property type="evidence" value="ECO:0007669"/>
    <property type="project" value="InterPro"/>
</dbReference>
<evidence type="ECO:0000256" key="1">
    <source>
        <dbReference type="ARBA" id="ARBA00022553"/>
    </source>
</evidence>
<keyword evidence="1 2" id="KW-0597">Phosphoprotein</keyword>
<dbReference type="InterPro" id="IPR011006">
    <property type="entry name" value="CheY-like_superfamily"/>
</dbReference>
<reference evidence="5" key="1">
    <citation type="submission" date="2018-05" db="EMBL/GenBank/DDBJ databases">
        <authorList>
            <person name="Li X."/>
        </authorList>
    </citation>
    <scope>NUCLEOTIDE SEQUENCE [LARGE SCALE GENOMIC DNA]</scope>
    <source>
        <strain evidence="5">YIM 73061</strain>
    </source>
</reference>
<protein>
    <submittedName>
        <fullName evidence="4">Response regulator</fullName>
    </submittedName>
</protein>
<sequence length="118" mass="12492">MPRILLAEDDDSLRGFLARALERAGYEVTACADGDEATAVLDQSWDLLLTDIVMPGVDGIEVARQAAARHPGLPIMFITGFAAVALAAGESAPPGAKVLSKPIHLREIVNEVERMIAA</sequence>
<dbReference type="AlphaFoldDB" id="A0A328ASY8"/>
<dbReference type="Pfam" id="PF00072">
    <property type="entry name" value="Response_reg"/>
    <property type="match status" value="1"/>
</dbReference>
<evidence type="ECO:0000259" key="3">
    <source>
        <dbReference type="PROSITE" id="PS50110"/>
    </source>
</evidence>
<dbReference type="SMART" id="SM00448">
    <property type="entry name" value="REC"/>
    <property type="match status" value="1"/>
</dbReference>
<name>A0A328ASY8_9CAUL</name>
<dbReference type="Proteomes" id="UP000249725">
    <property type="component" value="Unassembled WGS sequence"/>
</dbReference>
<dbReference type="Gene3D" id="3.40.50.2300">
    <property type="match status" value="1"/>
</dbReference>
<gene>
    <name evidence="4" type="ORF">DJ018_03310</name>
</gene>
<evidence type="ECO:0000313" key="4">
    <source>
        <dbReference type="EMBL" id="RAK58203.1"/>
    </source>
</evidence>
<feature type="modified residue" description="4-aspartylphosphate" evidence="2">
    <location>
        <position position="51"/>
    </location>
</feature>
<dbReference type="PROSITE" id="PS50110">
    <property type="entry name" value="RESPONSE_REGULATORY"/>
    <property type="match status" value="1"/>
</dbReference>
<dbReference type="RefSeq" id="WP_111514653.1">
    <property type="nucleotide sequence ID" value="NZ_QFYR01000001.1"/>
</dbReference>
<evidence type="ECO:0000313" key="5">
    <source>
        <dbReference type="Proteomes" id="UP000249725"/>
    </source>
</evidence>
<evidence type="ECO:0000256" key="2">
    <source>
        <dbReference type="PROSITE-ProRule" id="PRU00169"/>
    </source>
</evidence>
<dbReference type="PANTHER" id="PTHR44591:SF21">
    <property type="entry name" value="TWO-COMPONENT RESPONSE REGULATOR"/>
    <property type="match status" value="1"/>
</dbReference>
<feature type="domain" description="Response regulatory" evidence="3">
    <location>
        <begin position="3"/>
        <end position="116"/>
    </location>
</feature>
<dbReference type="EMBL" id="QFYR01000001">
    <property type="protein sequence ID" value="RAK58203.1"/>
    <property type="molecule type" value="Genomic_DNA"/>
</dbReference>
<accession>A0A328ASY8</accession>
<keyword evidence="5" id="KW-1185">Reference proteome</keyword>
<dbReference type="PANTHER" id="PTHR44591">
    <property type="entry name" value="STRESS RESPONSE REGULATOR PROTEIN 1"/>
    <property type="match status" value="1"/>
</dbReference>
<dbReference type="InterPro" id="IPR001789">
    <property type="entry name" value="Sig_transdc_resp-reg_receiver"/>
</dbReference>
<comment type="caution">
    <text evidence="4">The sequence shown here is derived from an EMBL/GenBank/DDBJ whole genome shotgun (WGS) entry which is preliminary data.</text>
</comment>
<proteinExistence type="predicted"/>